<dbReference type="EMBL" id="JAFEUM010000001">
    <property type="protein sequence ID" value="MBM7035538.1"/>
    <property type="molecule type" value="Genomic_DNA"/>
</dbReference>
<keyword evidence="2" id="KW-1185">Reference proteome</keyword>
<reference evidence="1 2" key="1">
    <citation type="submission" date="2021-02" db="EMBL/GenBank/DDBJ databases">
        <authorList>
            <person name="Park J.-S."/>
        </authorList>
    </citation>
    <scope>NUCLEOTIDE SEQUENCE [LARGE SCALE GENOMIC DNA]</scope>
    <source>
        <strain evidence="1 2">188UL20-2</strain>
    </source>
</reference>
<protein>
    <submittedName>
        <fullName evidence="1">Uncharacterized protein</fullName>
    </submittedName>
</protein>
<dbReference type="RefSeq" id="WP_205157131.1">
    <property type="nucleotide sequence ID" value="NZ_JAFEUM010000001.1"/>
</dbReference>
<proteinExistence type="predicted"/>
<comment type="caution">
    <text evidence="1">The sequence shown here is derived from an EMBL/GenBank/DDBJ whole genome shotgun (WGS) entry which is preliminary data.</text>
</comment>
<organism evidence="1 2">
    <name type="scientific">Vibrio ulleungensis</name>
    <dbReference type="NCBI Taxonomy" id="2807619"/>
    <lineage>
        <taxon>Bacteria</taxon>
        <taxon>Pseudomonadati</taxon>
        <taxon>Pseudomonadota</taxon>
        <taxon>Gammaproteobacteria</taxon>
        <taxon>Vibrionales</taxon>
        <taxon>Vibrionaceae</taxon>
        <taxon>Vibrio</taxon>
    </lineage>
</organism>
<accession>A0ABS2HD81</accession>
<name>A0ABS2HD81_9VIBR</name>
<sequence>MSKQQAILSKLGLVVIVFVLGYGLAEIPNLLERHNETVDTESLCHMTTSECRWDTTSAALAQDVVKAMQPTMMTVTWPNTDADHIKVSLKGVEMEMGEPRFVLNRTQENTFTGDLLLPVCTSDAMTWVGEINDGHSSHTFKLSMER</sequence>
<dbReference type="Proteomes" id="UP000809621">
    <property type="component" value="Unassembled WGS sequence"/>
</dbReference>
<evidence type="ECO:0000313" key="1">
    <source>
        <dbReference type="EMBL" id="MBM7035538.1"/>
    </source>
</evidence>
<evidence type="ECO:0000313" key="2">
    <source>
        <dbReference type="Proteomes" id="UP000809621"/>
    </source>
</evidence>
<gene>
    <name evidence="1" type="ORF">JQC93_03880</name>
</gene>